<dbReference type="PROSITE" id="PS51257">
    <property type="entry name" value="PROKAR_LIPOPROTEIN"/>
    <property type="match status" value="1"/>
</dbReference>
<dbReference type="Pfam" id="PF00024">
    <property type="entry name" value="PAN_1"/>
    <property type="match status" value="1"/>
</dbReference>
<dbReference type="AlphaFoldDB" id="A0A819UK97"/>
<organism evidence="2 3">
    <name type="scientific">Adineta steineri</name>
    <dbReference type="NCBI Taxonomy" id="433720"/>
    <lineage>
        <taxon>Eukaryota</taxon>
        <taxon>Metazoa</taxon>
        <taxon>Spiralia</taxon>
        <taxon>Gnathifera</taxon>
        <taxon>Rotifera</taxon>
        <taxon>Eurotatoria</taxon>
        <taxon>Bdelloidea</taxon>
        <taxon>Adinetida</taxon>
        <taxon>Adinetidae</taxon>
        <taxon>Adineta</taxon>
    </lineage>
</organism>
<dbReference type="Proteomes" id="UP000663844">
    <property type="component" value="Unassembled WGS sequence"/>
</dbReference>
<feature type="domain" description="Apple" evidence="1">
    <location>
        <begin position="20"/>
        <end position="71"/>
    </location>
</feature>
<evidence type="ECO:0000313" key="2">
    <source>
        <dbReference type="EMBL" id="CAF4095455.1"/>
    </source>
</evidence>
<dbReference type="InterPro" id="IPR003609">
    <property type="entry name" value="Pan_app"/>
</dbReference>
<dbReference type="EMBL" id="CAJOAZ010005309">
    <property type="protein sequence ID" value="CAF4095455.1"/>
    <property type="molecule type" value="Genomic_DNA"/>
</dbReference>
<dbReference type="Gene3D" id="3.50.4.10">
    <property type="entry name" value="Hepatocyte Growth Factor"/>
    <property type="match status" value="1"/>
</dbReference>
<name>A0A819UK97_9BILA</name>
<gene>
    <name evidence="2" type="ORF">OXD698_LOCUS35135</name>
</gene>
<evidence type="ECO:0000313" key="3">
    <source>
        <dbReference type="Proteomes" id="UP000663844"/>
    </source>
</evidence>
<accession>A0A819UK97</accession>
<protein>
    <recommendedName>
        <fullName evidence="1">Apple domain-containing protein</fullName>
    </recommendedName>
</protein>
<dbReference type="SUPFAM" id="SSF57414">
    <property type="entry name" value="Hairpin loop containing domain-like"/>
    <property type="match status" value="1"/>
</dbReference>
<reference evidence="2" key="1">
    <citation type="submission" date="2021-02" db="EMBL/GenBank/DDBJ databases">
        <authorList>
            <person name="Nowell W R."/>
        </authorList>
    </citation>
    <scope>NUCLEOTIDE SEQUENCE</scope>
</reference>
<evidence type="ECO:0000259" key="1">
    <source>
        <dbReference type="Pfam" id="PF00024"/>
    </source>
</evidence>
<comment type="caution">
    <text evidence="2">The sequence shown here is derived from an EMBL/GenBank/DDBJ whole genome shotgun (WGS) entry which is preliminary data.</text>
</comment>
<proteinExistence type="predicted"/>
<feature type="non-terminal residue" evidence="2">
    <location>
        <position position="84"/>
    </location>
</feature>
<sequence>MSTKAGWQFQCSSSSCSPLAIVIVSNLRQCHMACLAEVHCRAISFHKSSSNCELFADISNQNGYLVSNMDTITMIVMDNTRFPA</sequence>